<protein>
    <submittedName>
        <fullName evidence="1">Uncharacterized protein</fullName>
    </submittedName>
</protein>
<proteinExistence type="predicted"/>
<accession>A0A9D3N2K5</accession>
<name>A0A9D3N2K5_9TELE</name>
<dbReference type="AlphaFoldDB" id="A0A9D3N2K5"/>
<reference evidence="1" key="1">
    <citation type="submission" date="2021-06" db="EMBL/GenBank/DDBJ databases">
        <title>Chromosome-level genome assembly of the red-tail catfish (Hemibagrus wyckioides).</title>
        <authorList>
            <person name="Shao F."/>
        </authorList>
    </citation>
    <scope>NUCLEOTIDE SEQUENCE</scope>
    <source>
        <strain evidence="1">EC202008001</strain>
        <tissue evidence="1">Blood</tissue>
    </source>
</reference>
<keyword evidence="2" id="KW-1185">Reference proteome</keyword>
<evidence type="ECO:0000313" key="2">
    <source>
        <dbReference type="Proteomes" id="UP000824219"/>
    </source>
</evidence>
<evidence type="ECO:0000313" key="1">
    <source>
        <dbReference type="EMBL" id="KAG7313738.1"/>
    </source>
</evidence>
<sequence length="69" mass="8094">MWEVDVWKPAARTYFKVLIDQLTDLAEVLFTQPPEFYQDPAALASKLRPFLRQRVQKVCRVNPAPKESF</sequence>
<gene>
    <name evidence="1" type="ORF">KOW79_000040</name>
</gene>
<organism evidence="1 2">
    <name type="scientific">Hemibagrus wyckioides</name>
    <dbReference type="NCBI Taxonomy" id="337641"/>
    <lineage>
        <taxon>Eukaryota</taxon>
        <taxon>Metazoa</taxon>
        <taxon>Chordata</taxon>
        <taxon>Craniata</taxon>
        <taxon>Vertebrata</taxon>
        <taxon>Euteleostomi</taxon>
        <taxon>Actinopterygii</taxon>
        <taxon>Neopterygii</taxon>
        <taxon>Teleostei</taxon>
        <taxon>Ostariophysi</taxon>
        <taxon>Siluriformes</taxon>
        <taxon>Bagridae</taxon>
        <taxon>Hemibagrus</taxon>
    </lineage>
</organism>
<comment type="caution">
    <text evidence="1">The sequence shown here is derived from an EMBL/GenBank/DDBJ whole genome shotgun (WGS) entry which is preliminary data.</text>
</comment>
<dbReference type="Proteomes" id="UP000824219">
    <property type="component" value="Unassembled WGS sequence"/>
</dbReference>
<dbReference type="EMBL" id="JAHKSW010000046">
    <property type="protein sequence ID" value="KAG7313738.1"/>
    <property type="molecule type" value="Genomic_DNA"/>
</dbReference>